<name>A0A175VUC4_9PEZI</name>
<feature type="region of interest" description="Disordered" evidence="1">
    <location>
        <begin position="1"/>
        <end position="54"/>
    </location>
</feature>
<organism evidence="2 3">
    <name type="scientific">Madurella mycetomatis</name>
    <dbReference type="NCBI Taxonomy" id="100816"/>
    <lineage>
        <taxon>Eukaryota</taxon>
        <taxon>Fungi</taxon>
        <taxon>Dikarya</taxon>
        <taxon>Ascomycota</taxon>
        <taxon>Pezizomycotina</taxon>
        <taxon>Sordariomycetes</taxon>
        <taxon>Sordariomycetidae</taxon>
        <taxon>Sordariales</taxon>
        <taxon>Sordariales incertae sedis</taxon>
        <taxon>Madurella</taxon>
    </lineage>
</organism>
<protein>
    <submittedName>
        <fullName evidence="2">Uncharacterized protein</fullName>
    </submittedName>
</protein>
<reference evidence="2 3" key="1">
    <citation type="journal article" date="2016" name="Genome Announc.">
        <title>Genome Sequence of Madurella mycetomatis mm55, Isolated from a Human Mycetoma Case in Sudan.</title>
        <authorList>
            <person name="Smit S."/>
            <person name="Derks M.F."/>
            <person name="Bervoets S."/>
            <person name="Fahal A."/>
            <person name="van Leeuwen W."/>
            <person name="van Belkum A."/>
            <person name="van de Sande W.W."/>
        </authorList>
    </citation>
    <scope>NUCLEOTIDE SEQUENCE [LARGE SCALE GENOMIC DNA]</scope>
    <source>
        <strain evidence="3">mm55</strain>
    </source>
</reference>
<dbReference type="EMBL" id="LCTW02000304">
    <property type="protein sequence ID" value="KXX74983.1"/>
    <property type="molecule type" value="Genomic_DNA"/>
</dbReference>
<evidence type="ECO:0000256" key="1">
    <source>
        <dbReference type="SAM" id="MobiDB-lite"/>
    </source>
</evidence>
<comment type="caution">
    <text evidence="2">The sequence shown here is derived from an EMBL/GenBank/DDBJ whole genome shotgun (WGS) entry which is preliminary data.</text>
</comment>
<gene>
    <name evidence="2" type="ORF">MMYC01_208351</name>
</gene>
<accession>A0A175VUC4</accession>
<feature type="compositionally biased region" description="Low complexity" evidence="1">
    <location>
        <begin position="7"/>
        <end position="19"/>
    </location>
</feature>
<dbReference type="Proteomes" id="UP000078237">
    <property type="component" value="Unassembled WGS sequence"/>
</dbReference>
<sequence length="101" mass="10898">MRRFLALPSSSLSSSSSSPIRGPHSRLFSTTPSPSTNNTNANPSYPSLSHKSISPNPRVRMALVAGLLVMAAGETYMWIRFWPQITGKRKEEGSSSEGSSS</sequence>
<feature type="compositionally biased region" description="Low complexity" evidence="1">
    <location>
        <begin position="29"/>
        <end position="47"/>
    </location>
</feature>
<dbReference type="VEuPathDB" id="FungiDB:MMYC01_208351"/>
<evidence type="ECO:0000313" key="2">
    <source>
        <dbReference type="EMBL" id="KXX74983.1"/>
    </source>
</evidence>
<evidence type="ECO:0000313" key="3">
    <source>
        <dbReference type="Proteomes" id="UP000078237"/>
    </source>
</evidence>
<dbReference type="AlphaFoldDB" id="A0A175VUC4"/>
<keyword evidence="3" id="KW-1185">Reference proteome</keyword>
<proteinExistence type="predicted"/>